<feature type="non-terminal residue" evidence="2">
    <location>
        <position position="1"/>
    </location>
</feature>
<sequence>TWFFTNMGIYFVIGTLLTLFLLDFFVLRKQLNEIWQPHCEENHEQMELKHLQDHELIILEEHIDSNVFYRNL</sequence>
<gene>
    <name evidence="2" type="ORF">S01H4_66488</name>
</gene>
<protein>
    <submittedName>
        <fullName evidence="2">Uncharacterized protein</fullName>
    </submittedName>
</protein>
<evidence type="ECO:0000256" key="1">
    <source>
        <dbReference type="SAM" id="Phobius"/>
    </source>
</evidence>
<proteinExistence type="predicted"/>
<keyword evidence="1" id="KW-1133">Transmembrane helix</keyword>
<comment type="caution">
    <text evidence="2">The sequence shown here is derived from an EMBL/GenBank/DDBJ whole genome shotgun (WGS) entry which is preliminary data.</text>
</comment>
<dbReference type="AlphaFoldDB" id="X1EUP5"/>
<dbReference type="EMBL" id="BART01041205">
    <property type="protein sequence ID" value="GAH24000.1"/>
    <property type="molecule type" value="Genomic_DNA"/>
</dbReference>
<keyword evidence="1" id="KW-0812">Transmembrane</keyword>
<name>X1EUP5_9ZZZZ</name>
<reference evidence="2" key="1">
    <citation type="journal article" date="2014" name="Front. Microbiol.">
        <title>High frequency of phylogenetically diverse reductive dehalogenase-homologous genes in deep subseafloor sedimentary metagenomes.</title>
        <authorList>
            <person name="Kawai M."/>
            <person name="Futagami T."/>
            <person name="Toyoda A."/>
            <person name="Takaki Y."/>
            <person name="Nishi S."/>
            <person name="Hori S."/>
            <person name="Arai W."/>
            <person name="Tsubouchi T."/>
            <person name="Morono Y."/>
            <person name="Uchiyama I."/>
            <person name="Ito T."/>
            <person name="Fujiyama A."/>
            <person name="Inagaki F."/>
            <person name="Takami H."/>
        </authorList>
    </citation>
    <scope>NUCLEOTIDE SEQUENCE</scope>
    <source>
        <strain evidence="2">Expedition CK06-06</strain>
    </source>
</reference>
<feature type="transmembrane region" description="Helical" evidence="1">
    <location>
        <begin position="6"/>
        <end position="27"/>
    </location>
</feature>
<accession>X1EUP5</accession>
<feature type="non-terminal residue" evidence="2">
    <location>
        <position position="72"/>
    </location>
</feature>
<organism evidence="2">
    <name type="scientific">marine sediment metagenome</name>
    <dbReference type="NCBI Taxonomy" id="412755"/>
    <lineage>
        <taxon>unclassified sequences</taxon>
        <taxon>metagenomes</taxon>
        <taxon>ecological metagenomes</taxon>
    </lineage>
</organism>
<evidence type="ECO:0000313" key="2">
    <source>
        <dbReference type="EMBL" id="GAH24000.1"/>
    </source>
</evidence>
<keyword evidence="1" id="KW-0472">Membrane</keyword>